<organism evidence="2 3">
    <name type="scientific">Coccomyxa viridis</name>
    <dbReference type="NCBI Taxonomy" id="1274662"/>
    <lineage>
        <taxon>Eukaryota</taxon>
        <taxon>Viridiplantae</taxon>
        <taxon>Chlorophyta</taxon>
        <taxon>core chlorophytes</taxon>
        <taxon>Trebouxiophyceae</taxon>
        <taxon>Trebouxiophyceae incertae sedis</taxon>
        <taxon>Coccomyxaceae</taxon>
        <taxon>Coccomyxa</taxon>
    </lineage>
</organism>
<dbReference type="InterPro" id="IPR014830">
    <property type="entry name" value="Glycolipid_transfer_prot_dom"/>
</dbReference>
<dbReference type="GO" id="GO:1902387">
    <property type="term" value="F:ceramide 1-phosphate binding"/>
    <property type="evidence" value="ECO:0007669"/>
    <property type="project" value="TreeGrafter"/>
</dbReference>
<accession>A0AAV1I7V0</accession>
<dbReference type="Proteomes" id="UP001314263">
    <property type="component" value="Unassembled WGS sequence"/>
</dbReference>
<dbReference type="GO" id="GO:0016020">
    <property type="term" value="C:membrane"/>
    <property type="evidence" value="ECO:0007669"/>
    <property type="project" value="TreeGrafter"/>
</dbReference>
<dbReference type="EMBL" id="CAUYUE010000008">
    <property type="protein sequence ID" value="CAK0783144.1"/>
    <property type="molecule type" value="Genomic_DNA"/>
</dbReference>
<dbReference type="PANTHER" id="PTHR10219:SF43">
    <property type="entry name" value="GLYCOLIPID TRANSFER PROTEIN DOMAIN-CONTAINING PROTEIN"/>
    <property type="match status" value="1"/>
</dbReference>
<name>A0AAV1I7V0_9CHLO</name>
<gene>
    <name evidence="2" type="ORF">CVIRNUC_006340</name>
</gene>
<dbReference type="SUPFAM" id="SSF110004">
    <property type="entry name" value="Glycolipid transfer protein, GLTP"/>
    <property type="match status" value="1"/>
</dbReference>
<evidence type="ECO:0000259" key="1">
    <source>
        <dbReference type="Pfam" id="PF08718"/>
    </source>
</evidence>
<dbReference type="PANTHER" id="PTHR10219">
    <property type="entry name" value="GLYCOLIPID TRANSFER PROTEIN-RELATED"/>
    <property type="match status" value="1"/>
</dbReference>
<comment type="caution">
    <text evidence="2">The sequence shown here is derived from an EMBL/GenBank/DDBJ whole genome shotgun (WGS) entry which is preliminary data.</text>
</comment>
<feature type="domain" description="Glycolipid transfer protein" evidence="1">
    <location>
        <begin position="25"/>
        <end position="162"/>
    </location>
</feature>
<dbReference type="GO" id="GO:0005829">
    <property type="term" value="C:cytosol"/>
    <property type="evidence" value="ECO:0007669"/>
    <property type="project" value="TreeGrafter"/>
</dbReference>
<proteinExistence type="predicted"/>
<protein>
    <recommendedName>
        <fullName evidence="1">Glycolipid transfer protein domain-containing protein</fullName>
    </recommendedName>
</protein>
<sequence length="207" mass="22631">MAGSDETFLQKLTRAFATLEAQSSVSTRDFTDAIETMFPVFDHLGTVFHFAKGEMNTKKDSLQKVQHQLPTLDAVVAADKKSNTVTKKNSGSRNLHRLLTAVLFVSGLLQNMAKNSATTLRQAASEAYDATLAPVHTYFVRTAVKASLYLLPDRATFLHSIGETEETAKVRAAGFVPKVGTFVERVMHLYDGTSMPASDVRFLPSAS</sequence>
<reference evidence="2 3" key="1">
    <citation type="submission" date="2023-10" db="EMBL/GenBank/DDBJ databases">
        <authorList>
            <person name="Maclean D."/>
            <person name="Macfadyen A."/>
        </authorList>
    </citation>
    <scope>NUCLEOTIDE SEQUENCE [LARGE SCALE GENOMIC DNA]</scope>
</reference>
<dbReference type="Gene3D" id="1.10.3520.10">
    <property type="entry name" value="Glycolipid transfer protein"/>
    <property type="match status" value="1"/>
</dbReference>
<dbReference type="Pfam" id="PF08718">
    <property type="entry name" value="GLTP"/>
    <property type="match status" value="1"/>
</dbReference>
<dbReference type="AlphaFoldDB" id="A0AAV1I7V0"/>
<dbReference type="InterPro" id="IPR036497">
    <property type="entry name" value="GLTP_sf"/>
</dbReference>
<evidence type="ECO:0000313" key="3">
    <source>
        <dbReference type="Proteomes" id="UP001314263"/>
    </source>
</evidence>
<evidence type="ECO:0000313" key="2">
    <source>
        <dbReference type="EMBL" id="CAK0783144.1"/>
    </source>
</evidence>
<dbReference type="GO" id="GO:1902388">
    <property type="term" value="F:ceramide 1-phosphate transfer activity"/>
    <property type="evidence" value="ECO:0007669"/>
    <property type="project" value="TreeGrafter"/>
</dbReference>
<keyword evidence="3" id="KW-1185">Reference proteome</keyword>